<gene>
    <name evidence="2" type="ORF">Taro_055931</name>
</gene>
<evidence type="ECO:0000256" key="1">
    <source>
        <dbReference type="SAM" id="MobiDB-lite"/>
    </source>
</evidence>
<feature type="region of interest" description="Disordered" evidence="1">
    <location>
        <begin position="1"/>
        <end position="34"/>
    </location>
</feature>
<protein>
    <submittedName>
        <fullName evidence="2">Uncharacterized protein</fullName>
    </submittedName>
</protein>
<keyword evidence="3" id="KW-1185">Reference proteome</keyword>
<feature type="compositionally biased region" description="Polar residues" evidence="1">
    <location>
        <begin position="9"/>
        <end position="34"/>
    </location>
</feature>
<evidence type="ECO:0000313" key="3">
    <source>
        <dbReference type="Proteomes" id="UP000652761"/>
    </source>
</evidence>
<dbReference type="EMBL" id="NMUH01014241">
    <property type="protein sequence ID" value="MQM22872.1"/>
    <property type="molecule type" value="Genomic_DNA"/>
</dbReference>
<evidence type="ECO:0000313" key="2">
    <source>
        <dbReference type="EMBL" id="MQM22872.1"/>
    </source>
</evidence>
<accession>A0A843XUU5</accession>
<comment type="caution">
    <text evidence="2">The sequence shown here is derived from an EMBL/GenBank/DDBJ whole genome shotgun (WGS) entry which is preliminary data.</text>
</comment>
<dbReference type="Proteomes" id="UP000652761">
    <property type="component" value="Unassembled WGS sequence"/>
</dbReference>
<name>A0A843XUU5_COLES</name>
<reference evidence="2" key="1">
    <citation type="submission" date="2017-07" db="EMBL/GenBank/DDBJ databases">
        <title>Taro Niue Genome Assembly and Annotation.</title>
        <authorList>
            <person name="Atibalentja N."/>
            <person name="Keating K."/>
            <person name="Fields C.J."/>
        </authorList>
    </citation>
    <scope>NUCLEOTIDE SEQUENCE</scope>
    <source>
        <strain evidence="2">Niue_2</strain>
        <tissue evidence="2">Leaf</tissue>
    </source>
</reference>
<organism evidence="2 3">
    <name type="scientific">Colocasia esculenta</name>
    <name type="common">Wild taro</name>
    <name type="synonym">Arum esculentum</name>
    <dbReference type="NCBI Taxonomy" id="4460"/>
    <lineage>
        <taxon>Eukaryota</taxon>
        <taxon>Viridiplantae</taxon>
        <taxon>Streptophyta</taxon>
        <taxon>Embryophyta</taxon>
        <taxon>Tracheophyta</taxon>
        <taxon>Spermatophyta</taxon>
        <taxon>Magnoliopsida</taxon>
        <taxon>Liliopsida</taxon>
        <taxon>Araceae</taxon>
        <taxon>Aroideae</taxon>
        <taxon>Colocasieae</taxon>
        <taxon>Colocasia</taxon>
    </lineage>
</organism>
<proteinExistence type="predicted"/>
<dbReference type="AlphaFoldDB" id="A0A843XUU5"/>
<sequence length="151" mass="16839">MVRGGHSGWGSTSSDAPSTSANRGSTPIGFTSSTTPVVPTIGMFTREEDLPQAQAVWESTAKTNFKKSMWEARDKAAKITGSQDPMTWMDYDPHHKLERAATFCKLFDWTYKRKVTNDYVSESARTIVTYDRTMADRYAEGSPLPDMDPEA</sequence>